<dbReference type="SUPFAM" id="SSF47384">
    <property type="entry name" value="Homodimeric domain of signal transducing histidine kinase"/>
    <property type="match status" value="1"/>
</dbReference>
<dbReference type="SMART" id="SM00388">
    <property type="entry name" value="HisKA"/>
    <property type="match status" value="1"/>
</dbReference>
<dbReference type="Gene3D" id="1.10.287.130">
    <property type="match status" value="1"/>
</dbReference>
<keyword evidence="8" id="KW-1133">Transmembrane helix</keyword>
<dbReference type="CDD" id="cd00082">
    <property type="entry name" value="HisKA"/>
    <property type="match status" value="1"/>
</dbReference>
<evidence type="ECO:0000256" key="1">
    <source>
        <dbReference type="ARBA" id="ARBA00000085"/>
    </source>
</evidence>
<dbReference type="Gene3D" id="3.30.565.10">
    <property type="entry name" value="Histidine kinase-like ATPase, C-terminal domain"/>
    <property type="match status" value="1"/>
</dbReference>
<evidence type="ECO:0000256" key="4">
    <source>
        <dbReference type="ARBA" id="ARBA00022679"/>
    </source>
</evidence>
<comment type="catalytic activity">
    <reaction evidence="1">
        <text>ATP + protein L-histidine = ADP + protein N-phospho-L-histidine.</text>
        <dbReference type="EC" id="2.7.13.3"/>
    </reaction>
</comment>
<feature type="transmembrane region" description="Helical" evidence="8">
    <location>
        <begin position="7"/>
        <end position="28"/>
    </location>
</feature>
<dbReference type="RefSeq" id="WP_241988236.1">
    <property type="nucleotide sequence ID" value="NZ_CP034940.1"/>
</dbReference>
<dbReference type="InterPro" id="IPR003594">
    <property type="entry name" value="HATPase_dom"/>
</dbReference>
<keyword evidence="13" id="KW-1185">Reference proteome</keyword>
<feature type="transmembrane region" description="Helical" evidence="8">
    <location>
        <begin position="98"/>
        <end position="120"/>
    </location>
</feature>
<evidence type="ECO:0000313" key="10">
    <source>
        <dbReference type="EMBL" id="MDB2291044.1"/>
    </source>
</evidence>
<reference evidence="11 12" key="1">
    <citation type="submission" date="2017-06" db="EMBL/GenBank/DDBJ databases">
        <authorList>
            <person name="Kim H.J."/>
            <person name="Triplett B.A."/>
        </authorList>
    </citation>
    <scope>NUCLEOTIDE SEQUENCE [LARGE SCALE GENOMIC DNA]</scope>
    <source>
        <strain evidence="11 12">DSM 19316</strain>
    </source>
</reference>
<feature type="transmembrane region" description="Helical" evidence="8">
    <location>
        <begin position="34"/>
        <end position="55"/>
    </location>
</feature>
<accession>A0A238UUA6</accession>
<keyword evidence="5 11" id="KW-0418">Kinase</keyword>
<dbReference type="PANTHER" id="PTHR43711:SF1">
    <property type="entry name" value="HISTIDINE KINASE 1"/>
    <property type="match status" value="1"/>
</dbReference>
<sequence length="351" mass="37313">MAPDTQMNPVVIVGAAIIVVTGVMSVLVDVDFGILALQAAVPMLIGVGLVSYGRLRSDGVAATSQRTVLKWTVTGFLAFVILGAWFGEMASRADSSILLSMTGSLSVGAALGTVIGVYAARLRRTNEELAETVSELERANERLTMRNEQLDQFVDVASHDLRNPVNVAKGRIELARRESDSEHLETADAALTRMEALITDLVSLTKAGDRIDEVAPANLEAVSRSAWGSVDTGDASLRVETEIAISADESRLRQILENLFRNSVEHGGEDVTVRVGAIPNGFYVEDTGAGIRDDLRDRLFEDGVTTGEGGAGLGLTIVKQIATAHGWEIGVEQSAEGGARFAFTGVEFPDG</sequence>
<feature type="coiled-coil region" evidence="7">
    <location>
        <begin position="119"/>
        <end position="153"/>
    </location>
</feature>
<dbReference type="Proteomes" id="UP001210528">
    <property type="component" value="Unassembled WGS sequence"/>
</dbReference>
<dbReference type="GO" id="GO:0000155">
    <property type="term" value="F:phosphorelay sensor kinase activity"/>
    <property type="evidence" value="ECO:0007669"/>
    <property type="project" value="InterPro"/>
</dbReference>
<dbReference type="EC" id="2.7.13.3" evidence="2"/>
<dbReference type="InterPro" id="IPR036890">
    <property type="entry name" value="HATPase_C_sf"/>
</dbReference>
<protein>
    <recommendedName>
        <fullName evidence="2">histidine kinase</fullName>
        <ecNumber evidence="2">2.7.13.3</ecNumber>
    </recommendedName>
</protein>
<dbReference type="SUPFAM" id="SSF55874">
    <property type="entry name" value="ATPase domain of HSP90 chaperone/DNA topoisomerase II/histidine kinase"/>
    <property type="match status" value="1"/>
</dbReference>
<dbReference type="InterPro" id="IPR003661">
    <property type="entry name" value="HisK_dim/P_dom"/>
</dbReference>
<evidence type="ECO:0000256" key="7">
    <source>
        <dbReference type="SAM" id="Coils"/>
    </source>
</evidence>
<feature type="transmembrane region" description="Helical" evidence="8">
    <location>
        <begin position="67"/>
        <end position="86"/>
    </location>
</feature>
<evidence type="ECO:0000313" key="11">
    <source>
        <dbReference type="EMBL" id="SNR25307.1"/>
    </source>
</evidence>
<evidence type="ECO:0000256" key="3">
    <source>
        <dbReference type="ARBA" id="ARBA00022553"/>
    </source>
</evidence>
<name>A0A238UUA6_HALEZ</name>
<dbReference type="Pfam" id="PF02518">
    <property type="entry name" value="HATPase_c"/>
    <property type="match status" value="1"/>
</dbReference>
<dbReference type="EMBL" id="FZNK01000001">
    <property type="protein sequence ID" value="SNR25307.1"/>
    <property type="molecule type" value="Genomic_DNA"/>
</dbReference>
<reference evidence="10 13" key="2">
    <citation type="submission" date="2023-01" db="EMBL/GenBank/DDBJ databases">
        <title>Halorubrum ezzemoulense from Santa Pola, Spain.</title>
        <authorList>
            <person name="Feng Y."/>
            <person name="Louyakis A.S."/>
            <person name="Gogarten J.P."/>
        </authorList>
    </citation>
    <scope>NUCLEOTIDE SEQUENCE [LARGE SCALE GENOMIC DNA]</scope>
    <source>
        <strain evidence="10 13">AMM015</strain>
    </source>
</reference>
<organism evidence="11 12">
    <name type="scientific">Halorubrum ezzemoulense</name>
    <name type="common">Halorubrum chaoviator</name>
    <dbReference type="NCBI Taxonomy" id="337243"/>
    <lineage>
        <taxon>Archaea</taxon>
        <taxon>Methanobacteriati</taxon>
        <taxon>Methanobacteriota</taxon>
        <taxon>Stenosarchaea group</taxon>
        <taxon>Halobacteria</taxon>
        <taxon>Halobacteriales</taxon>
        <taxon>Haloferacaceae</taxon>
        <taxon>Halorubrum</taxon>
    </lineage>
</organism>
<proteinExistence type="predicted"/>
<evidence type="ECO:0000313" key="12">
    <source>
        <dbReference type="Proteomes" id="UP000198297"/>
    </source>
</evidence>
<keyword evidence="8" id="KW-0812">Transmembrane</keyword>
<evidence type="ECO:0000256" key="2">
    <source>
        <dbReference type="ARBA" id="ARBA00012438"/>
    </source>
</evidence>
<evidence type="ECO:0000256" key="8">
    <source>
        <dbReference type="SAM" id="Phobius"/>
    </source>
</evidence>
<evidence type="ECO:0000256" key="5">
    <source>
        <dbReference type="ARBA" id="ARBA00022777"/>
    </source>
</evidence>
<dbReference type="Pfam" id="PF00512">
    <property type="entry name" value="HisKA"/>
    <property type="match status" value="1"/>
</dbReference>
<dbReference type="Proteomes" id="UP000198297">
    <property type="component" value="Unassembled WGS sequence"/>
</dbReference>
<keyword evidence="4" id="KW-0808">Transferase</keyword>
<dbReference type="InterPro" id="IPR004358">
    <property type="entry name" value="Sig_transdc_His_kin-like_C"/>
</dbReference>
<feature type="domain" description="Histidine kinase" evidence="9">
    <location>
        <begin position="156"/>
        <end position="344"/>
    </location>
</feature>
<evidence type="ECO:0000259" key="9">
    <source>
        <dbReference type="PROSITE" id="PS50109"/>
    </source>
</evidence>
<dbReference type="PANTHER" id="PTHR43711">
    <property type="entry name" value="TWO-COMPONENT HISTIDINE KINASE"/>
    <property type="match status" value="1"/>
</dbReference>
<keyword evidence="7" id="KW-0175">Coiled coil</keyword>
<dbReference type="SMART" id="SM00387">
    <property type="entry name" value="HATPase_c"/>
    <property type="match status" value="1"/>
</dbReference>
<dbReference type="InterPro" id="IPR005467">
    <property type="entry name" value="His_kinase_dom"/>
</dbReference>
<dbReference type="InterPro" id="IPR050736">
    <property type="entry name" value="Sensor_HK_Regulatory"/>
</dbReference>
<keyword evidence="6" id="KW-0902">Two-component regulatory system</keyword>
<dbReference type="InterPro" id="IPR036097">
    <property type="entry name" value="HisK_dim/P_sf"/>
</dbReference>
<dbReference type="AlphaFoldDB" id="A0A238UUA6"/>
<gene>
    <name evidence="10" type="ORF">PM085_01885</name>
    <name evidence="11" type="ORF">SAMN06266787_101377</name>
</gene>
<keyword evidence="3" id="KW-0597">Phosphoprotein</keyword>
<dbReference type="PRINTS" id="PR00344">
    <property type="entry name" value="BCTRLSENSOR"/>
</dbReference>
<dbReference type="GeneID" id="301359529"/>
<evidence type="ECO:0000313" key="13">
    <source>
        <dbReference type="Proteomes" id="UP001210528"/>
    </source>
</evidence>
<dbReference type="EMBL" id="JAQLUK010000001">
    <property type="protein sequence ID" value="MDB2291044.1"/>
    <property type="molecule type" value="Genomic_DNA"/>
</dbReference>
<dbReference type="PROSITE" id="PS50109">
    <property type="entry name" value="HIS_KIN"/>
    <property type="match status" value="1"/>
</dbReference>
<evidence type="ECO:0000256" key="6">
    <source>
        <dbReference type="ARBA" id="ARBA00023012"/>
    </source>
</evidence>
<keyword evidence="8" id="KW-0472">Membrane</keyword>